<gene>
    <name evidence="1" type="ORF">OIU84_019285</name>
</gene>
<protein>
    <submittedName>
        <fullName evidence="1">Uncharacterized protein</fullName>
    </submittedName>
</protein>
<keyword evidence="2" id="KW-1185">Reference proteome</keyword>
<evidence type="ECO:0000313" key="2">
    <source>
        <dbReference type="Proteomes" id="UP001162972"/>
    </source>
</evidence>
<dbReference type="Proteomes" id="UP001162972">
    <property type="component" value="Chromosome 10"/>
</dbReference>
<reference evidence="1 2" key="1">
    <citation type="journal article" date="2023" name="Int. J. Mol. Sci.">
        <title>De Novo Assembly and Annotation of 11 Diverse Shrub Willow (Salix) Genomes Reveals Novel Gene Organization in Sex-Linked Regions.</title>
        <authorList>
            <person name="Hyden B."/>
            <person name="Feng K."/>
            <person name="Yates T.B."/>
            <person name="Jawdy S."/>
            <person name="Cereghino C."/>
            <person name="Smart L.B."/>
            <person name="Muchero W."/>
        </authorList>
    </citation>
    <scope>NUCLEOTIDE SEQUENCE [LARGE SCALE GENOMIC DNA]</scope>
    <source>
        <tissue evidence="1">Shoot tip</tissue>
    </source>
</reference>
<accession>A0AAD6KZW3</accession>
<name>A0AAD6KZW3_9ROSI</name>
<comment type="caution">
    <text evidence="1">The sequence shown here is derived from an EMBL/GenBank/DDBJ whole genome shotgun (WGS) entry which is preliminary data.</text>
</comment>
<proteinExistence type="predicted"/>
<sequence>MAPTTVSSSRKAFTSLIIRVNPMYPFLNLFIQHPSCLPKGLKQNLDRPLKIWKNASNRRVVRALCVLKNGPVNLFVYFPLHLKKHEQILSSGHAYCREGGRVEVVYKSNKKMYVTFKTCHNTGRYRQTQHWHNSIQMSTTSLFIQAPFSNRRSHYPLLQRKMASFSEDTDAMSMTRQQYLEFASRFSFDQDMLFNIHWLLHCQLLEDYGEKLEASGKCLPELLSLSTGDLSSHFGMKRDHMARFMDRTSACEDPWLISCAPLTARKMNSAVSRNNSNFKSYASVSSKKMQTSSVLHEHIESEVKGFWPRYWGGVVLFDRSMEFPFGGGQLLKDKIISGFIFNPELLQITSVQKLWELIKTSKEKMK</sequence>
<dbReference type="EMBL" id="JAPFFJ010000003">
    <property type="protein sequence ID" value="KAJ6431985.1"/>
    <property type="molecule type" value="Genomic_DNA"/>
</dbReference>
<dbReference type="AlphaFoldDB" id="A0AAD6KZW3"/>
<evidence type="ECO:0000313" key="1">
    <source>
        <dbReference type="EMBL" id="KAJ6431985.1"/>
    </source>
</evidence>
<organism evidence="1 2">
    <name type="scientific">Salix udensis</name>
    <dbReference type="NCBI Taxonomy" id="889485"/>
    <lineage>
        <taxon>Eukaryota</taxon>
        <taxon>Viridiplantae</taxon>
        <taxon>Streptophyta</taxon>
        <taxon>Embryophyta</taxon>
        <taxon>Tracheophyta</taxon>
        <taxon>Spermatophyta</taxon>
        <taxon>Magnoliopsida</taxon>
        <taxon>eudicotyledons</taxon>
        <taxon>Gunneridae</taxon>
        <taxon>Pentapetalae</taxon>
        <taxon>rosids</taxon>
        <taxon>fabids</taxon>
        <taxon>Malpighiales</taxon>
        <taxon>Salicaceae</taxon>
        <taxon>Saliceae</taxon>
        <taxon>Salix</taxon>
    </lineage>
</organism>